<accession>A0A4C2A313</accession>
<organism evidence="1 2">
    <name type="scientific">Eumeta variegata</name>
    <name type="common">Bagworm moth</name>
    <name type="synonym">Eumeta japonica</name>
    <dbReference type="NCBI Taxonomy" id="151549"/>
    <lineage>
        <taxon>Eukaryota</taxon>
        <taxon>Metazoa</taxon>
        <taxon>Ecdysozoa</taxon>
        <taxon>Arthropoda</taxon>
        <taxon>Hexapoda</taxon>
        <taxon>Insecta</taxon>
        <taxon>Pterygota</taxon>
        <taxon>Neoptera</taxon>
        <taxon>Endopterygota</taxon>
        <taxon>Lepidoptera</taxon>
        <taxon>Glossata</taxon>
        <taxon>Ditrysia</taxon>
        <taxon>Tineoidea</taxon>
        <taxon>Psychidae</taxon>
        <taxon>Oiketicinae</taxon>
        <taxon>Eumeta</taxon>
    </lineage>
</organism>
<protein>
    <submittedName>
        <fullName evidence="1">Uncharacterized protein</fullName>
    </submittedName>
</protein>
<evidence type="ECO:0000313" key="2">
    <source>
        <dbReference type="Proteomes" id="UP000299102"/>
    </source>
</evidence>
<proteinExistence type="predicted"/>
<evidence type="ECO:0000313" key="1">
    <source>
        <dbReference type="EMBL" id="GBP94438.1"/>
    </source>
</evidence>
<sequence>MKIPYLSGFIYLAVSAYPSTNFSLKLRSLSLKLACWPGADRGLTRTIVSSAMTTSAAEGSTCSSRHEACGFSLLEVKTHRSIRPWSGSNPTPLIRIRILDQCVSSALYA</sequence>
<comment type="caution">
    <text evidence="1">The sequence shown here is derived from an EMBL/GenBank/DDBJ whole genome shotgun (WGS) entry which is preliminary data.</text>
</comment>
<dbReference type="Proteomes" id="UP000299102">
    <property type="component" value="Unassembled WGS sequence"/>
</dbReference>
<keyword evidence="2" id="KW-1185">Reference proteome</keyword>
<name>A0A4C2A313_EUMVA</name>
<dbReference type="EMBL" id="BGZK01002505">
    <property type="protein sequence ID" value="GBP94438.1"/>
    <property type="molecule type" value="Genomic_DNA"/>
</dbReference>
<gene>
    <name evidence="1" type="ORF">EVAR_71211_1</name>
</gene>
<dbReference type="AlphaFoldDB" id="A0A4C2A313"/>
<reference evidence="1 2" key="1">
    <citation type="journal article" date="2019" name="Commun. Biol.">
        <title>The bagworm genome reveals a unique fibroin gene that provides high tensile strength.</title>
        <authorList>
            <person name="Kono N."/>
            <person name="Nakamura H."/>
            <person name="Ohtoshi R."/>
            <person name="Tomita M."/>
            <person name="Numata K."/>
            <person name="Arakawa K."/>
        </authorList>
    </citation>
    <scope>NUCLEOTIDE SEQUENCE [LARGE SCALE GENOMIC DNA]</scope>
</reference>